<proteinExistence type="predicted"/>
<comment type="caution">
    <text evidence="1">The sequence shown here is derived from an EMBL/GenBank/DDBJ whole genome shotgun (WGS) entry which is preliminary data.</text>
</comment>
<evidence type="ECO:0000313" key="2">
    <source>
        <dbReference type="Proteomes" id="UP001186974"/>
    </source>
</evidence>
<organism evidence="1 2">
    <name type="scientific">Coniosporium uncinatum</name>
    <dbReference type="NCBI Taxonomy" id="93489"/>
    <lineage>
        <taxon>Eukaryota</taxon>
        <taxon>Fungi</taxon>
        <taxon>Dikarya</taxon>
        <taxon>Ascomycota</taxon>
        <taxon>Pezizomycotina</taxon>
        <taxon>Dothideomycetes</taxon>
        <taxon>Dothideomycetes incertae sedis</taxon>
        <taxon>Coniosporium</taxon>
    </lineage>
</organism>
<sequence>STIAKAVEDVQNKAERRRKERRPAPREVDEEEPVVGDFLFNSIWIEIPANRDPRELARQINRNMDDATSESDSYAATLTTATRTTTSRPVSHRARTRRLKLERSKHHKVTFELRGISADVFVYPPGETETQSSVDVRVNDFEIFDHVPTSTWKKFLTYMHDAGEREMCKPMVHLMLQNVRPVLELAATEIVLKVSLLPLRLHVDQDALDFITRFFEFKDDSTAKPPGDPAEQPFTQRIEVNTIPIRLDYKPKKVDYAGLRSGHTSEFMNFFILDGADFELKHIIVYGVAGFDKLHKTLNDVWTPDVTRNQLPGVLAGLAPVRSLVNVGNGMRDLVVIPMREYKKDGRVVRSIQKGAFAFAKTTTSELARLGAKIAIGTQNVLQGAEGFLAPSAASPDQADADWDDAGFPGRAASPSVAEETRAVSHYADQPIGVLAGLRGAARSLERDLLTTRDVIVAIPGEVMETSSAAGAAMAVARRAPTIVLRPAIGASRAIGMTLMGAGNALDRE</sequence>
<protein>
    <submittedName>
        <fullName evidence="1">Autophagy- protein 2</fullName>
    </submittedName>
</protein>
<accession>A0ACC3CWW2</accession>
<reference evidence="1" key="1">
    <citation type="submission" date="2024-09" db="EMBL/GenBank/DDBJ databases">
        <title>Black Yeasts Isolated from many extreme environments.</title>
        <authorList>
            <person name="Coleine C."/>
            <person name="Stajich J.E."/>
            <person name="Selbmann L."/>
        </authorList>
    </citation>
    <scope>NUCLEOTIDE SEQUENCE</scope>
    <source>
        <strain evidence="1">CCFEE 5737</strain>
    </source>
</reference>
<name>A0ACC3CWW2_9PEZI</name>
<keyword evidence="2" id="KW-1185">Reference proteome</keyword>
<evidence type="ECO:0000313" key="1">
    <source>
        <dbReference type="EMBL" id="KAK3048830.1"/>
    </source>
</evidence>
<dbReference type="Proteomes" id="UP001186974">
    <property type="component" value="Unassembled WGS sequence"/>
</dbReference>
<gene>
    <name evidence="1" type="primary">ATG2</name>
    <name evidence="1" type="ORF">LTS18_012880</name>
</gene>
<dbReference type="EMBL" id="JAWDJW010010250">
    <property type="protein sequence ID" value="KAK3048830.1"/>
    <property type="molecule type" value="Genomic_DNA"/>
</dbReference>
<feature type="non-terminal residue" evidence="1">
    <location>
        <position position="1"/>
    </location>
</feature>
<feature type="non-terminal residue" evidence="1">
    <location>
        <position position="509"/>
    </location>
</feature>